<comment type="caution">
    <text evidence="10">The sequence shown here is derived from an EMBL/GenBank/DDBJ whole genome shotgun (WGS) entry which is preliminary data.</text>
</comment>
<dbReference type="PANTHER" id="PTHR45665">
    <property type="entry name" value="AQUAPORIN-8"/>
    <property type="match status" value="1"/>
</dbReference>
<dbReference type="AlphaFoldDB" id="A0A5J9UGY9"/>
<evidence type="ECO:0000256" key="5">
    <source>
        <dbReference type="ARBA" id="ARBA00022989"/>
    </source>
</evidence>
<evidence type="ECO:0000313" key="10">
    <source>
        <dbReference type="EMBL" id="TVU23003.1"/>
    </source>
</evidence>
<gene>
    <name evidence="10" type="ORF">EJB05_32729</name>
</gene>
<dbReference type="InterPro" id="IPR000425">
    <property type="entry name" value="MIP"/>
</dbReference>
<dbReference type="PRINTS" id="PR00783">
    <property type="entry name" value="MINTRINSICP"/>
</dbReference>
<keyword evidence="3 7" id="KW-0812">Transmembrane</keyword>
<evidence type="ECO:0000256" key="1">
    <source>
        <dbReference type="ARBA" id="ARBA00004141"/>
    </source>
</evidence>
<proteinExistence type="inferred from homology"/>
<dbReference type="InterPro" id="IPR023271">
    <property type="entry name" value="Aquaporin-like"/>
</dbReference>
<feature type="transmembrane region" description="Helical" evidence="9">
    <location>
        <begin position="160"/>
        <end position="180"/>
    </location>
</feature>
<dbReference type="Pfam" id="PF00230">
    <property type="entry name" value="MIP"/>
    <property type="match status" value="1"/>
</dbReference>
<keyword evidence="11" id="KW-1185">Reference proteome</keyword>
<evidence type="ECO:0008006" key="12">
    <source>
        <dbReference type="Google" id="ProtNLM"/>
    </source>
</evidence>
<organism evidence="10 11">
    <name type="scientific">Eragrostis curvula</name>
    <name type="common">weeping love grass</name>
    <dbReference type="NCBI Taxonomy" id="38414"/>
    <lineage>
        <taxon>Eukaryota</taxon>
        <taxon>Viridiplantae</taxon>
        <taxon>Streptophyta</taxon>
        <taxon>Embryophyta</taxon>
        <taxon>Tracheophyta</taxon>
        <taxon>Spermatophyta</taxon>
        <taxon>Magnoliopsida</taxon>
        <taxon>Liliopsida</taxon>
        <taxon>Poales</taxon>
        <taxon>Poaceae</taxon>
        <taxon>PACMAD clade</taxon>
        <taxon>Chloridoideae</taxon>
        <taxon>Eragrostideae</taxon>
        <taxon>Eragrostidinae</taxon>
        <taxon>Eragrostis</taxon>
    </lineage>
</organism>
<feature type="transmembrane region" description="Helical" evidence="9">
    <location>
        <begin position="128"/>
        <end position="148"/>
    </location>
</feature>
<evidence type="ECO:0000256" key="3">
    <source>
        <dbReference type="ARBA" id="ARBA00022692"/>
    </source>
</evidence>
<protein>
    <recommendedName>
        <fullName evidence="12">Aquaporin</fullName>
    </recommendedName>
</protein>
<dbReference type="OrthoDB" id="3222at2759"/>
<keyword evidence="5 9" id="KW-1133">Transmembrane helix</keyword>
<feature type="transmembrane region" description="Helical" evidence="9">
    <location>
        <begin position="200"/>
        <end position="220"/>
    </location>
</feature>
<evidence type="ECO:0000256" key="7">
    <source>
        <dbReference type="RuleBase" id="RU000477"/>
    </source>
</evidence>
<accession>A0A5J9UGY9</accession>
<evidence type="ECO:0000256" key="6">
    <source>
        <dbReference type="ARBA" id="ARBA00023136"/>
    </source>
</evidence>
<comment type="subcellular location">
    <subcellularLocation>
        <location evidence="1">Membrane</location>
        <topology evidence="1">Multi-pass membrane protein</topology>
    </subcellularLocation>
</comment>
<dbReference type="Gene3D" id="1.20.1080.10">
    <property type="entry name" value="Glycerol uptake facilitator protein"/>
    <property type="match status" value="1"/>
</dbReference>
<dbReference type="InterPro" id="IPR022357">
    <property type="entry name" value="MIP_CS"/>
</dbReference>
<feature type="compositionally biased region" description="Low complexity" evidence="8">
    <location>
        <begin position="10"/>
        <end position="33"/>
    </location>
</feature>
<evidence type="ECO:0000313" key="11">
    <source>
        <dbReference type="Proteomes" id="UP000324897"/>
    </source>
</evidence>
<feature type="region of interest" description="Disordered" evidence="8">
    <location>
        <begin position="1"/>
        <end position="37"/>
    </location>
</feature>
<evidence type="ECO:0000256" key="8">
    <source>
        <dbReference type="SAM" id="MobiDB-lite"/>
    </source>
</evidence>
<evidence type="ECO:0000256" key="2">
    <source>
        <dbReference type="ARBA" id="ARBA00022448"/>
    </source>
</evidence>
<dbReference type="InterPro" id="IPR034294">
    <property type="entry name" value="Aquaporin_transptr"/>
</dbReference>
<dbReference type="Proteomes" id="UP000324897">
    <property type="component" value="Unassembled WGS sequence"/>
</dbReference>
<dbReference type="PANTHER" id="PTHR45665:SF8">
    <property type="entry name" value="AQUAPORIN TIP4-2-RELATED"/>
    <property type="match status" value="1"/>
</dbReference>
<name>A0A5J9UGY9_9POAL</name>
<dbReference type="Gramene" id="TVU23003">
    <property type="protein sequence ID" value="TVU23003"/>
    <property type="gene ID" value="EJB05_32729"/>
</dbReference>
<feature type="non-terminal residue" evidence="10">
    <location>
        <position position="1"/>
    </location>
</feature>
<keyword evidence="4" id="KW-0677">Repeat</keyword>
<feature type="transmembrane region" description="Helical" evidence="9">
    <location>
        <begin position="98"/>
        <end position="122"/>
    </location>
</feature>
<dbReference type="GO" id="GO:0015250">
    <property type="term" value="F:water channel activity"/>
    <property type="evidence" value="ECO:0007669"/>
    <property type="project" value="TreeGrafter"/>
</dbReference>
<evidence type="ECO:0000256" key="9">
    <source>
        <dbReference type="SAM" id="Phobius"/>
    </source>
</evidence>
<dbReference type="PROSITE" id="PS00221">
    <property type="entry name" value="MIP"/>
    <property type="match status" value="1"/>
</dbReference>
<reference evidence="10 11" key="1">
    <citation type="journal article" date="2019" name="Sci. Rep.">
        <title>A high-quality genome of Eragrostis curvula grass provides insights into Poaceae evolution and supports new strategies to enhance forage quality.</title>
        <authorList>
            <person name="Carballo J."/>
            <person name="Santos B.A.C.M."/>
            <person name="Zappacosta D."/>
            <person name="Garbus I."/>
            <person name="Selva J.P."/>
            <person name="Gallo C.A."/>
            <person name="Diaz A."/>
            <person name="Albertini E."/>
            <person name="Caccamo M."/>
            <person name="Echenique V."/>
        </authorList>
    </citation>
    <scope>NUCLEOTIDE SEQUENCE [LARGE SCALE GENOMIC DNA]</scope>
    <source>
        <strain evidence="11">cv. Victoria</strain>
        <tissue evidence="10">Leaf</tissue>
    </source>
</reference>
<comment type="similarity">
    <text evidence="7">Belongs to the MIP/aquaporin (TC 1.A.8) family.</text>
</comment>
<keyword evidence="6 9" id="KW-0472">Membrane</keyword>
<dbReference type="EMBL" id="RWGY01000026">
    <property type="protein sequence ID" value="TVU23003.1"/>
    <property type="molecule type" value="Genomic_DNA"/>
</dbReference>
<dbReference type="GO" id="GO:0016020">
    <property type="term" value="C:membrane"/>
    <property type="evidence" value="ECO:0007669"/>
    <property type="project" value="UniProtKB-SubCell"/>
</dbReference>
<evidence type="ECO:0000256" key="4">
    <source>
        <dbReference type="ARBA" id="ARBA00022737"/>
    </source>
</evidence>
<keyword evidence="2 7" id="KW-0813">Transport</keyword>
<sequence length="234" mass="23589">MAVRRESRTSSAASSASSSSPSSSSSSASESPSLPTNGGGELGELTALALGQALVVSVIATAGSHISGGHINPAVTLAFAVGGHITLFRSALYVAAQLLGSCTACVLLTYLFTATGGLAAAAHALPEGVVAEAVFTFTLLFVIYATILNPRKVAPGMGPMPTGLLVGANTIAGSTLSGASMNPARSFGPALVAGVWTNHWVYWAGPLLGGPFAALVYECVFMDDGSRQLLPQHK</sequence>
<dbReference type="SUPFAM" id="SSF81338">
    <property type="entry name" value="Aquaporin-like"/>
    <property type="match status" value="1"/>
</dbReference>